<keyword evidence="8 14" id="KW-0560">Oxidoreductase</keyword>
<feature type="domain" description="Fatty acid desaturase" evidence="13">
    <location>
        <begin position="106"/>
        <end position="310"/>
    </location>
</feature>
<dbReference type="EMBL" id="JBBKZT010000008">
    <property type="protein sequence ID" value="MEJ8848561.1"/>
    <property type="molecule type" value="Genomic_DNA"/>
</dbReference>
<comment type="similarity">
    <text evidence="2">Belongs to the fatty acid desaturase type 1 family. AlkB subfamily.</text>
</comment>
<reference evidence="14 15" key="1">
    <citation type="submission" date="2024-03" db="EMBL/GenBank/DDBJ databases">
        <title>Novel species of the genus Variovorax.</title>
        <authorList>
            <person name="Liu Q."/>
            <person name="Xin Y.-H."/>
        </authorList>
    </citation>
    <scope>NUCLEOTIDE SEQUENCE [LARGE SCALE GENOMIC DNA]</scope>
    <source>
        <strain evidence="14 15">KACC 18900</strain>
    </source>
</reference>
<evidence type="ECO:0000256" key="1">
    <source>
        <dbReference type="ARBA" id="ARBA00004429"/>
    </source>
</evidence>
<evidence type="ECO:0000259" key="13">
    <source>
        <dbReference type="Pfam" id="PF00487"/>
    </source>
</evidence>
<evidence type="ECO:0000256" key="10">
    <source>
        <dbReference type="ARBA" id="ARBA00023033"/>
    </source>
</evidence>
<evidence type="ECO:0000256" key="11">
    <source>
        <dbReference type="ARBA" id="ARBA00023136"/>
    </source>
</evidence>
<dbReference type="PANTHER" id="PTHR38674:SF1">
    <property type="entry name" value="ALKANE 1-MONOOXYGENASE 1"/>
    <property type="match status" value="1"/>
</dbReference>
<keyword evidence="6" id="KW-0479">Metal-binding</keyword>
<evidence type="ECO:0000256" key="2">
    <source>
        <dbReference type="ARBA" id="ARBA00010823"/>
    </source>
</evidence>
<organism evidence="14 15">
    <name type="scientific">Variovorax rhizosphaerae</name>
    <dbReference type="NCBI Taxonomy" id="1836200"/>
    <lineage>
        <taxon>Bacteria</taxon>
        <taxon>Pseudomonadati</taxon>
        <taxon>Pseudomonadota</taxon>
        <taxon>Betaproteobacteria</taxon>
        <taxon>Burkholderiales</taxon>
        <taxon>Comamonadaceae</taxon>
        <taxon>Variovorax</taxon>
    </lineage>
</organism>
<evidence type="ECO:0000256" key="3">
    <source>
        <dbReference type="ARBA" id="ARBA00022475"/>
    </source>
</evidence>
<keyword evidence="11 12" id="KW-0472">Membrane</keyword>
<keyword evidence="9" id="KW-0408">Iron</keyword>
<evidence type="ECO:0000256" key="4">
    <source>
        <dbReference type="ARBA" id="ARBA00022519"/>
    </source>
</evidence>
<evidence type="ECO:0000256" key="12">
    <source>
        <dbReference type="SAM" id="Phobius"/>
    </source>
</evidence>
<dbReference type="PANTHER" id="PTHR38674">
    <property type="entry name" value="ALKANE 1-MONOOXYGENASE 1"/>
    <property type="match status" value="1"/>
</dbReference>
<accession>A0ABU8WLZ0</accession>
<evidence type="ECO:0000256" key="6">
    <source>
        <dbReference type="ARBA" id="ARBA00022723"/>
    </source>
</evidence>
<keyword evidence="3" id="KW-1003">Cell membrane</keyword>
<comment type="subcellular location">
    <subcellularLocation>
        <location evidence="1">Cell inner membrane</location>
        <topology evidence="1">Multi-pass membrane protein</topology>
    </subcellularLocation>
</comment>
<sequence length="365" mass="39006">MPLLVPVLAAFGFAHGYDGAARLVFVVFGAAVVLDLLCPRPATVSPVAASAGAADGAAVTAAITTTPTRPWWLWLWLPTQAALLAAAVHAVGLPGVDIVQVLQDALAVGLIGGMLAAPAAHELLHARSRFERGMAELLLVLLGASAFGVEHVGGHHRHVATARDNATARAGESVYAFYCRAVFSGWRSACRIEARRLRRFGHRVAGPGHRVLRGWVLTFALGAGAAAWAGWRGALFVAVQCAVAVLCIETINYVQHYGLLRTRLADGHHRRAGARDAWNAEPPVGNSLLLNLGHHSRHHMESTVPFQRLAMEAGMPMLPTGLLGMCLLALLPPLWFGVMDPRVRAWQQAENAEKPCSHSISRRNG</sequence>
<protein>
    <submittedName>
        <fullName evidence="14">Fatty acid desaturase</fullName>
        <ecNumber evidence="14">1.14.19.-</ecNumber>
    </submittedName>
</protein>
<evidence type="ECO:0000256" key="9">
    <source>
        <dbReference type="ARBA" id="ARBA00023004"/>
    </source>
</evidence>
<keyword evidence="10" id="KW-0503">Monooxygenase</keyword>
<evidence type="ECO:0000313" key="15">
    <source>
        <dbReference type="Proteomes" id="UP001385892"/>
    </source>
</evidence>
<dbReference type="GO" id="GO:0016491">
    <property type="term" value="F:oxidoreductase activity"/>
    <property type="evidence" value="ECO:0007669"/>
    <property type="project" value="UniProtKB-KW"/>
</dbReference>
<evidence type="ECO:0000256" key="8">
    <source>
        <dbReference type="ARBA" id="ARBA00023002"/>
    </source>
</evidence>
<dbReference type="EC" id="1.14.19.-" evidence="14"/>
<gene>
    <name evidence="14" type="ORF">WKW82_18015</name>
</gene>
<comment type="caution">
    <text evidence="14">The sequence shown here is derived from an EMBL/GenBank/DDBJ whole genome shotgun (WGS) entry which is preliminary data.</text>
</comment>
<keyword evidence="7 12" id="KW-1133">Transmembrane helix</keyword>
<dbReference type="Proteomes" id="UP001385892">
    <property type="component" value="Unassembled WGS sequence"/>
</dbReference>
<keyword evidence="5 12" id="KW-0812">Transmembrane</keyword>
<dbReference type="Pfam" id="PF00487">
    <property type="entry name" value="FA_desaturase"/>
    <property type="match status" value="1"/>
</dbReference>
<feature type="transmembrane region" description="Helical" evidence="12">
    <location>
        <begin position="317"/>
        <end position="336"/>
    </location>
</feature>
<keyword evidence="15" id="KW-1185">Reference proteome</keyword>
<keyword evidence="4" id="KW-0997">Cell inner membrane</keyword>
<evidence type="ECO:0000256" key="7">
    <source>
        <dbReference type="ARBA" id="ARBA00022989"/>
    </source>
</evidence>
<evidence type="ECO:0000256" key="5">
    <source>
        <dbReference type="ARBA" id="ARBA00022692"/>
    </source>
</evidence>
<proteinExistence type="inferred from homology"/>
<name>A0ABU8WLZ0_9BURK</name>
<dbReference type="InterPro" id="IPR033885">
    <property type="entry name" value="AlkB/XylM"/>
</dbReference>
<dbReference type="InterPro" id="IPR005804">
    <property type="entry name" value="FA_desaturase_dom"/>
</dbReference>
<evidence type="ECO:0000313" key="14">
    <source>
        <dbReference type="EMBL" id="MEJ8848561.1"/>
    </source>
</evidence>
<dbReference type="RefSeq" id="WP_340343695.1">
    <property type="nucleotide sequence ID" value="NZ_JBBKZT010000008.1"/>
</dbReference>